<dbReference type="PROSITE" id="PS50885">
    <property type="entry name" value="HAMP"/>
    <property type="match status" value="1"/>
</dbReference>
<dbReference type="InterPro" id="IPR003660">
    <property type="entry name" value="HAMP_dom"/>
</dbReference>
<protein>
    <submittedName>
        <fullName evidence="8">Methyl-accepting chemotaxis protein</fullName>
    </submittedName>
</protein>
<proteinExistence type="inferred from homology"/>
<dbReference type="InterPro" id="IPR051310">
    <property type="entry name" value="MCP_chemotaxis"/>
</dbReference>
<feature type="transmembrane region" description="Helical" evidence="5">
    <location>
        <begin position="21"/>
        <end position="49"/>
    </location>
</feature>
<dbReference type="InterPro" id="IPR004089">
    <property type="entry name" value="MCPsignal_dom"/>
</dbReference>
<dbReference type="Gene3D" id="6.10.340.10">
    <property type="match status" value="1"/>
</dbReference>
<dbReference type="RefSeq" id="WP_244021443.1">
    <property type="nucleotide sequence ID" value="NZ_JALHLF010000050.1"/>
</dbReference>
<keyword evidence="3" id="KW-0807">Transducer</keyword>
<keyword evidence="9" id="KW-1185">Reference proteome</keyword>
<evidence type="ECO:0000259" key="6">
    <source>
        <dbReference type="PROSITE" id="PS50111"/>
    </source>
</evidence>
<dbReference type="Proteomes" id="UP001162881">
    <property type="component" value="Unassembled WGS sequence"/>
</dbReference>
<reference evidence="8" key="1">
    <citation type="submission" date="2022-03" db="EMBL/GenBank/DDBJ databases">
        <title>Identification of a novel bacterium isolated from mangrove sediments.</title>
        <authorList>
            <person name="Pan X."/>
        </authorList>
    </citation>
    <scope>NUCLEOTIDE SEQUENCE</scope>
    <source>
        <strain evidence="8">B1949</strain>
    </source>
</reference>
<dbReference type="Pfam" id="PF00015">
    <property type="entry name" value="MCPsignal"/>
    <property type="match status" value="1"/>
</dbReference>
<dbReference type="EMBL" id="JALHLF010000050">
    <property type="protein sequence ID" value="MCJ2183540.1"/>
    <property type="molecule type" value="Genomic_DNA"/>
</dbReference>
<keyword evidence="5" id="KW-1133">Transmembrane helix</keyword>
<keyword evidence="5" id="KW-0472">Membrane</keyword>
<dbReference type="PRINTS" id="PR00260">
    <property type="entry name" value="CHEMTRNSDUCR"/>
</dbReference>
<evidence type="ECO:0000256" key="4">
    <source>
        <dbReference type="SAM" id="MobiDB-lite"/>
    </source>
</evidence>
<evidence type="ECO:0000313" key="9">
    <source>
        <dbReference type="Proteomes" id="UP001162881"/>
    </source>
</evidence>
<dbReference type="SMART" id="SM00304">
    <property type="entry name" value="HAMP"/>
    <property type="match status" value="2"/>
</dbReference>
<evidence type="ECO:0000259" key="7">
    <source>
        <dbReference type="PROSITE" id="PS50885"/>
    </source>
</evidence>
<accession>A0ABT0BF58</accession>
<feature type="transmembrane region" description="Helical" evidence="5">
    <location>
        <begin position="180"/>
        <end position="204"/>
    </location>
</feature>
<evidence type="ECO:0000256" key="2">
    <source>
        <dbReference type="ARBA" id="ARBA00029447"/>
    </source>
</evidence>
<dbReference type="PANTHER" id="PTHR43531">
    <property type="entry name" value="PROTEIN ICFG"/>
    <property type="match status" value="1"/>
</dbReference>
<evidence type="ECO:0000256" key="5">
    <source>
        <dbReference type="SAM" id="Phobius"/>
    </source>
</evidence>
<evidence type="ECO:0000256" key="3">
    <source>
        <dbReference type="PROSITE-ProRule" id="PRU00284"/>
    </source>
</evidence>
<feature type="domain" description="HAMP" evidence="7">
    <location>
        <begin position="271"/>
        <end position="316"/>
    </location>
</feature>
<dbReference type="Gene3D" id="1.10.287.950">
    <property type="entry name" value="Methyl-accepting chemotaxis protein"/>
    <property type="match status" value="1"/>
</dbReference>
<name>A0ABT0BF58_9SPHN</name>
<keyword evidence="1" id="KW-0145">Chemotaxis</keyword>
<dbReference type="SMART" id="SM00283">
    <property type="entry name" value="MA"/>
    <property type="match status" value="1"/>
</dbReference>
<keyword evidence="5" id="KW-0812">Transmembrane</keyword>
<dbReference type="PROSITE" id="PS50111">
    <property type="entry name" value="CHEMOTAXIS_TRANSDUC_2"/>
    <property type="match status" value="1"/>
</dbReference>
<dbReference type="PANTHER" id="PTHR43531:SF11">
    <property type="entry name" value="METHYL-ACCEPTING CHEMOTAXIS PROTEIN 3"/>
    <property type="match status" value="1"/>
</dbReference>
<feature type="domain" description="Methyl-accepting transducer" evidence="6">
    <location>
        <begin position="321"/>
        <end position="550"/>
    </location>
</feature>
<dbReference type="SUPFAM" id="SSF58104">
    <property type="entry name" value="Methyl-accepting chemotaxis protein (MCP) signaling domain"/>
    <property type="match status" value="1"/>
</dbReference>
<comment type="caution">
    <text evidence="8">The sequence shown here is derived from an EMBL/GenBank/DDBJ whole genome shotgun (WGS) entry which is preliminary data.</text>
</comment>
<evidence type="ECO:0000313" key="8">
    <source>
        <dbReference type="EMBL" id="MCJ2183540.1"/>
    </source>
</evidence>
<comment type="similarity">
    <text evidence="2">Belongs to the methyl-accepting chemotaxis (MCP) protein family.</text>
</comment>
<dbReference type="CDD" id="cd11386">
    <property type="entry name" value="MCP_signal"/>
    <property type="match status" value="1"/>
</dbReference>
<dbReference type="InterPro" id="IPR004090">
    <property type="entry name" value="Chemotax_Me-accpt_rcpt"/>
</dbReference>
<feature type="region of interest" description="Disordered" evidence="4">
    <location>
        <begin position="588"/>
        <end position="610"/>
    </location>
</feature>
<organism evidence="8 9">
    <name type="scientific">Novosphingobium organovorum</name>
    <dbReference type="NCBI Taxonomy" id="2930092"/>
    <lineage>
        <taxon>Bacteria</taxon>
        <taxon>Pseudomonadati</taxon>
        <taxon>Pseudomonadota</taxon>
        <taxon>Alphaproteobacteria</taxon>
        <taxon>Sphingomonadales</taxon>
        <taxon>Sphingomonadaceae</taxon>
        <taxon>Novosphingobium</taxon>
    </lineage>
</organism>
<gene>
    <name evidence="8" type="ORF">MTR62_12680</name>
</gene>
<evidence type="ECO:0000256" key="1">
    <source>
        <dbReference type="ARBA" id="ARBA00022500"/>
    </source>
</evidence>
<sequence>MQHSVKGTASWLARRSITQRLTILSISAIVCGVALLATTVVGSMLTIAMTDRAHQTSEQALYAALLEKDFASLERDVFRYALVRDAKSREDMEGNMADLKTSIADTRKVLGEYEQAEIDKVVSNADNYVGVVKKELTGPSNAPGVVERIMTSGDEVDSSIEAIRNPVIARSEEIDAAQSMLATMILIVSAVICLGAGFASYLLARAVRRTIVEELGGVRQSIFAIEGGELETQVPYLARRDEVGELAQAAERLRMTTIDKRTSEEETREMLTMVGGHLHELAEGDVTVQLPELGQAFERLRHDFNRTVDRLRETLMTVSDATASIKTGATEFSQASSDLANRTERQANDLANVAGTIRALSDDLAGTASSAQQAYQRVGDAVHEARDGGEVVAQAVSAMEAIQKSTAEIANIMSVIDGIAFQTNLLALNAGVEAARAGEAGKGFAVVATEVRALAQRTTEAAGDVRTLIETSSGQVEQGAQMVQRTGSSLQRIIERIDHATEIVTQITTSATNQSGRLSEADKAIAAMDVATQQNAAMVEESTAAARNLSNETEKLSSLVARFRLSGGAVLDARERFATPVNDLVPMPMPISGRSGGGAQRAVDPDWAEF</sequence>